<dbReference type="PANTHER" id="PTHR42749">
    <property type="entry name" value="CELL SHAPE-DETERMINING PROTEIN MREB"/>
    <property type="match status" value="1"/>
</dbReference>
<dbReference type="PRINTS" id="PR00301">
    <property type="entry name" value="HEATSHOCK70"/>
</dbReference>
<keyword evidence="2" id="KW-0547">Nucleotide-binding</keyword>
<accession>A0A5C6B0G3</accession>
<dbReference type="AlphaFoldDB" id="A0A5C6B0G3"/>
<keyword evidence="5" id="KW-1185">Reference proteome</keyword>
<dbReference type="CDD" id="cd10170">
    <property type="entry name" value="ASKHA_NBD_HSP70"/>
    <property type="match status" value="1"/>
</dbReference>
<comment type="caution">
    <text evidence="4">The sequence shown here is derived from an EMBL/GenBank/DDBJ whole genome shotgun (WGS) entry which is preliminary data.</text>
</comment>
<organism evidence="4 5">
    <name type="scientific">Stieleria varia</name>
    <dbReference type="NCBI Taxonomy" id="2528005"/>
    <lineage>
        <taxon>Bacteria</taxon>
        <taxon>Pseudomonadati</taxon>
        <taxon>Planctomycetota</taxon>
        <taxon>Planctomycetia</taxon>
        <taxon>Pirellulales</taxon>
        <taxon>Pirellulaceae</taxon>
        <taxon>Stieleria</taxon>
    </lineage>
</organism>
<gene>
    <name evidence="4" type="primary">dnaK_2</name>
    <name evidence="4" type="ORF">Pla52n_29270</name>
</gene>
<dbReference type="Gene3D" id="3.90.640.10">
    <property type="entry name" value="Actin, Chain A, domain 4"/>
    <property type="match status" value="1"/>
</dbReference>
<evidence type="ECO:0000313" key="4">
    <source>
        <dbReference type="EMBL" id="TWU04882.1"/>
    </source>
</evidence>
<dbReference type="InterPro" id="IPR018181">
    <property type="entry name" value="Heat_shock_70_CS"/>
</dbReference>
<dbReference type="InterPro" id="IPR013126">
    <property type="entry name" value="Hsp_70_fam"/>
</dbReference>
<comment type="similarity">
    <text evidence="1">Belongs to the heat shock protein 70 family.</text>
</comment>
<dbReference type="PROSITE" id="PS00297">
    <property type="entry name" value="HSP70_1"/>
    <property type="match status" value="1"/>
</dbReference>
<dbReference type="Pfam" id="PF12531">
    <property type="entry name" value="DUF3731"/>
    <property type="match status" value="1"/>
</dbReference>
<dbReference type="InterPro" id="IPR021030">
    <property type="entry name" value="DUF3731"/>
</dbReference>
<evidence type="ECO:0000256" key="1">
    <source>
        <dbReference type="ARBA" id="ARBA00007381"/>
    </source>
</evidence>
<dbReference type="SUPFAM" id="SSF53067">
    <property type="entry name" value="Actin-like ATPase domain"/>
    <property type="match status" value="2"/>
</dbReference>
<dbReference type="GO" id="GO:0005524">
    <property type="term" value="F:ATP binding"/>
    <property type="evidence" value="ECO:0007669"/>
    <property type="project" value="UniProtKB-KW"/>
</dbReference>
<dbReference type="GO" id="GO:0140662">
    <property type="term" value="F:ATP-dependent protein folding chaperone"/>
    <property type="evidence" value="ECO:0007669"/>
    <property type="project" value="InterPro"/>
</dbReference>
<dbReference type="Pfam" id="PF00012">
    <property type="entry name" value="HSP70"/>
    <property type="match status" value="1"/>
</dbReference>
<reference evidence="4 5" key="1">
    <citation type="submission" date="2019-02" db="EMBL/GenBank/DDBJ databases">
        <title>Deep-cultivation of Planctomycetes and their phenomic and genomic characterization uncovers novel biology.</title>
        <authorList>
            <person name="Wiegand S."/>
            <person name="Jogler M."/>
            <person name="Boedeker C."/>
            <person name="Pinto D."/>
            <person name="Vollmers J."/>
            <person name="Rivas-Marin E."/>
            <person name="Kohn T."/>
            <person name="Peeters S.H."/>
            <person name="Heuer A."/>
            <person name="Rast P."/>
            <person name="Oberbeckmann S."/>
            <person name="Bunk B."/>
            <person name="Jeske O."/>
            <person name="Meyerdierks A."/>
            <person name="Storesund J.E."/>
            <person name="Kallscheuer N."/>
            <person name="Luecker S."/>
            <person name="Lage O.M."/>
            <person name="Pohl T."/>
            <person name="Merkel B.J."/>
            <person name="Hornburger P."/>
            <person name="Mueller R.-W."/>
            <person name="Bruemmer F."/>
            <person name="Labrenz M."/>
            <person name="Spormann A.M."/>
            <person name="Op Den Camp H."/>
            <person name="Overmann J."/>
            <person name="Amann R."/>
            <person name="Jetten M.S.M."/>
            <person name="Mascher T."/>
            <person name="Medema M.H."/>
            <person name="Devos D.P."/>
            <person name="Kaster A.-K."/>
            <person name="Ovreas L."/>
            <person name="Rohde M."/>
            <person name="Galperin M.Y."/>
            <person name="Jogler C."/>
        </authorList>
    </citation>
    <scope>NUCLEOTIDE SEQUENCE [LARGE SCALE GENOMIC DNA]</scope>
    <source>
        <strain evidence="4 5">Pla52n</strain>
    </source>
</reference>
<dbReference type="Gene3D" id="3.30.420.40">
    <property type="match status" value="2"/>
</dbReference>
<dbReference type="Proteomes" id="UP000320176">
    <property type="component" value="Unassembled WGS sequence"/>
</dbReference>
<dbReference type="EMBL" id="SJPN01000003">
    <property type="protein sequence ID" value="TWU04882.1"/>
    <property type="molecule type" value="Genomic_DNA"/>
</dbReference>
<name>A0A5C6B0G3_9BACT</name>
<dbReference type="RefSeq" id="WP_146520218.1">
    <property type="nucleotide sequence ID" value="NZ_CP151726.1"/>
</dbReference>
<evidence type="ECO:0000256" key="3">
    <source>
        <dbReference type="ARBA" id="ARBA00022840"/>
    </source>
</evidence>
<proteinExistence type="inferred from homology"/>
<dbReference type="InterPro" id="IPR043129">
    <property type="entry name" value="ATPase_NBD"/>
</dbReference>
<evidence type="ECO:0000256" key="2">
    <source>
        <dbReference type="ARBA" id="ARBA00022741"/>
    </source>
</evidence>
<evidence type="ECO:0000313" key="5">
    <source>
        <dbReference type="Proteomes" id="UP000320176"/>
    </source>
</evidence>
<sequence length="946" mass="103773">MDDPSNSRFVVGIDLGTTNCAMAFVDTHAESGAGDGRHSVQTFAIPQWVDLGQRENRETLPSFHYEFTSDEAAVGHRLPWQDQPAKHCVGVLARDAGHRHPGRRAASAKSWLSHDGVDRTADLLPWHGDTDVAKLSPVDASARYLSHLRGAWDAAHPDHPLADQDVVITLPASFDEVARELTVSAAKKAGLPRVYLIEEPQAAFYAWIDRQGDQWESKVQPGQLILVCDIGGGTTDLTLIRVRTAGADGGQVQFHRVAVGSHLILGGDNLDLAVAKLAESKILSETGKSLSATQWDRLVGVARSVKETMLSDDRPDQYTIHLPGEGSELIGGGLLLTVTAQEIDEILLDGFFPDVELSDRPAAGESGFQEFGLPYAADAAITRHLADFLRTHRHTGIQTSGDDDSAMTSGADRPDLVLFNGGVMTASAIGKRIVGSLSRWFRRGDESSWSPQVLESPRLDLAVARGAAYYGVVRRGEGVRIAANLGHSYYMQVSEEPPQAICLIPGSAEAGQRFSAEQHPLQMRIGAPVQFPLWVSSTRLADTVGELIGIDRAELSPLPPICTALVLGRRKQDETIRVVIEAELSEIGTVGLFCVDADSGKRWRLEFDIRSTLETDREAHSGEGETAGIIDAETVAGCESAIAEVFDADERDKSQKPGKLVRQLQSITEMHRNQWPPSLLREQWQFLFDHHEGRRKSEQHESRWLNLVGFCLRPGYGVAVDDWRVSSVWKTIHGKLAFASAASRTESMIMWRRIAGGLTTGQQSQLAAPWVNALTNKTMRMEPHEAAEVWRLIGSLERLPVNDKVNLGDAALQALSVKKNEKIRDALLWSIGRIGSRQPVYGPLNAAVPAKQAERWCEKLLDFLDRDCSDELVSIARLALVQMGRLTGDRFRDLSVDQRERIAAAFRVRESPQHFVDLLLVGGKLASEEQAAVFGDALPLGIRLVR</sequence>
<keyword evidence="3" id="KW-0067">ATP-binding</keyword>
<dbReference type="OrthoDB" id="9760742at2"/>
<dbReference type="PANTHER" id="PTHR42749:SF1">
    <property type="entry name" value="CELL SHAPE-DETERMINING PROTEIN MREB"/>
    <property type="match status" value="1"/>
</dbReference>
<protein>
    <submittedName>
        <fullName evidence="4">Chaperone protein DnaK</fullName>
    </submittedName>
</protein>